<keyword evidence="4" id="KW-1185">Reference proteome</keyword>
<dbReference type="OrthoDB" id="9800856at2"/>
<sequence length="137" mass="16283">MFTHETQLRIRYAETDKMGYVYYGNYAAFYEVARTEMLRSTGISYKELEALGVMLPVTDLVCKYYQPARYDDLITIKTYIKEKPVVRIQFEYEIYNQNGILLNTGYTQLVFVDMAKNKPCRAPQIFQEKMEPYFRSE</sequence>
<comment type="similarity">
    <text evidence="1">Belongs to the 4-hydroxybenzoyl-CoA thioesterase family.</text>
</comment>
<dbReference type="InterPro" id="IPR006684">
    <property type="entry name" value="YbgC/YbaW"/>
</dbReference>
<evidence type="ECO:0000256" key="2">
    <source>
        <dbReference type="ARBA" id="ARBA00022801"/>
    </source>
</evidence>
<dbReference type="Gene3D" id="3.10.129.10">
    <property type="entry name" value="Hotdog Thioesterase"/>
    <property type="match status" value="1"/>
</dbReference>
<gene>
    <name evidence="3" type="ORF">C5745_08330</name>
</gene>
<accession>A0A2S9J576</accession>
<keyword evidence="2" id="KW-0378">Hydrolase</keyword>
<dbReference type="EMBL" id="PVBQ01000005">
    <property type="protein sequence ID" value="PRD47907.1"/>
    <property type="molecule type" value="Genomic_DNA"/>
</dbReference>
<dbReference type="RefSeq" id="WP_105716534.1">
    <property type="nucleotide sequence ID" value="NZ_PVBQ01000005.1"/>
</dbReference>
<reference evidence="3 4" key="1">
    <citation type="submission" date="2018-02" db="EMBL/GenBank/DDBJ databases">
        <title>The draft genome of Sphingobacterium sp. 5JN-11.</title>
        <authorList>
            <person name="Liu L."/>
            <person name="Li L."/>
            <person name="Liang L."/>
            <person name="Zhang X."/>
            <person name="Wang T."/>
        </authorList>
    </citation>
    <scope>NUCLEOTIDE SEQUENCE [LARGE SCALE GENOMIC DNA]</scope>
    <source>
        <strain evidence="3 4">5JN-11</strain>
    </source>
</reference>
<dbReference type="Pfam" id="PF13279">
    <property type="entry name" value="4HBT_2"/>
    <property type="match status" value="1"/>
</dbReference>
<dbReference type="PANTHER" id="PTHR31793">
    <property type="entry name" value="4-HYDROXYBENZOYL-COA THIOESTERASE FAMILY MEMBER"/>
    <property type="match status" value="1"/>
</dbReference>
<dbReference type="PIRSF" id="PIRSF003230">
    <property type="entry name" value="YbgC"/>
    <property type="match status" value="1"/>
</dbReference>
<evidence type="ECO:0000256" key="1">
    <source>
        <dbReference type="ARBA" id="ARBA00005953"/>
    </source>
</evidence>
<dbReference type="CDD" id="cd00586">
    <property type="entry name" value="4HBT"/>
    <property type="match status" value="1"/>
</dbReference>
<dbReference type="SUPFAM" id="SSF54637">
    <property type="entry name" value="Thioesterase/thiol ester dehydrase-isomerase"/>
    <property type="match status" value="1"/>
</dbReference>
<dbReference type="GO" id="GO:0047617">
    <property type="term" value="F:fatty acyl-CoA hydrolase activity"/>
    <property type="evidence" value="ECO:0007669"/>
    <property type="project" value="TreeGrafter"/>
</dbReference>
<comment type="caution">
    <text evidence="3">The sequence shown here is derived from an EMBL/GenBank/DDBJ whole genome shotgun (WGS) entry which is preliminary data.</text>
</comment>
<evidence type="ECO:0000313" key="4">
    <source>
        <dbReference type="Proteomes" id="UP000239711"/>
    </source>
</evidence>
<proteinExistence type="inferred from homology"/>
<dbReference type="AlphaFoldDB" id="A0A2S9J576"/>
<dbReference type="NCBIfam" id="TIGR00051">
    <property type="entry name" value="YbgC/FadM family acyl-CoA thioesterase"/>
    <property type="match status" value="1"/>
</dbReference>
<dbReference type="InterPro" id="IPR029069">
    <property type="entry name" value="HotDog_dom_sf"/>
</dbReference>
<evidence type="ECO:0000313" key="3">
    <source>
        <dbReference type="EMBL" id="PRD47907.1"/>
    </source>
</evidence>
<protein>
    <submittedName>
        <fullName evidence="3">Thioesterase</fullName>
    </submittedName>
</protein>
<name>A0A2S9J576_9SPHI</name>
<organism evidence="3 4">
    <name type="scientific">Sphingobacterium haloxyli</name>
    <dbReference type="NCBI Taxonomy" id="2100533"/>
    <lineage>
        <taxon>Bacteria</taxon>
        <taxon>Pseudomonadati</taxon>
        <taxon>Bacteroidota</taxon>
        <taxon>Sphingobacteriia</taxon>
        <taxon>Sphingobacteriales</taxon>
        <taxon>Sphingobacteriaceae</taxon>
        <taxon>Sphingobacterium</taxon>
    </lineage>
</organism>
<dbReference type="InterPro" id="IPR050563">
    <property type="entry name" value="4-hydroxybenzoyl-CoA_TE"/>
</dbReference>
<dbReference type="Proteomes" id="UP000239711">
    <property type="component" value="Unassembled WGS sequence"/>
</dbReference>
<dbReference type="PANTHER" id="PTHR31793:SF27">
    <property type="entry name" value="NOVEL THIOESTERASE SUPERFAMILY DOMAIN AND SAPOSIN A-TYPE DOMAIN CONTAINING PROTEIN (0610012H03RIK)"/>
    <property type="match status" value="1"/>
</dbReference>